<gene>
    <name evidence="1" type="primary">Spon1</name>
    <name evidence="1" type="ORF">SNEC2469_LOCUS619</name>
</gene>
<organism evidence="1 2">
    <name type="scientific">Symbiodinium necroappetens</name>
    <dbReference type="NCBI Taxonomy" id="1628268"/>
    <lineage>
        <taxon>Eukaryota</taxon>
        <taxon>Sar</taxon>
        <taxon>Alveolata</taxon>
        <taxon>Dinophyceae</taxon>
        <taxon>Suessiales</taxon>
        <taxon>Symbiodiniaceae</taxon>
        <taxon>Symbiodinium</taxon>
    </lineage>
</organism>
<protein>
    <submittedName>
        <fullName evidence="1">Spon1 protein</fullName>
    </submittedName>
</protein>
<sequence>EFLKGAAYDVVLADYLLGSVDFFAPYFQVGLLKRLARLTRPGGLLVLLGREPEELEVKDETSQLAVDIQCFRDAVILLGRQHPYREMPRLWVAEQLWQEGLKLEQGRRFQRFLNLDKVERNLVWAEEELERVPEQSLRDDLRRHLARLRKRAAASVPLRDGHAFGEDYALILRRPD</sequence>
<proteinExistence type="predicted"/>
<dbReference type="SUPFAM" id="SSF53335">
    <property type="entry name" value="S-adenosyl-L-methionine-dependent methyltransferases"/>
    <property type="match status" value="1"/>
</dbReference>
<dbReference type="EMBL" id="CAJNJA010003948">
    <property type="protein sequence ID" value="CAE7176882.1"/>
    <property type="molecule type" value="Genomic_DNA"/>
</dbReference>
<dbReference type="AlphaFoldDB" id="A0A812IVN3"/>
<keyword evidence="2" id="KW-1185">Reference proteome</keyword>
<feature type="non-terminal residue" evidence="1">
    <location>
        <position position="1"/>
    </location>
</feature>
<dbReference type="InterPro" id="IPR029063">
    <property type="entry name" value="SAM-dependent_MTases_sf"/>
</dbReference>
<accession>A0A812IVN3</accession>
<name>A0A812IVN3_9DINO</name>
<dbReference type="OrthoDB" id="429136at2759"/>
<evidence type="ECO:0000313" key="1">
    <source>
        <dbReference type="EMBL" id="CAE7176882.1"/>
    </source>
</evidence>
<reference evidence="1" key="1">
    <citation type="submission" date="2021-02" db="EMBL/GenBank/DDBJ databases">
        <authorList>
            <person name="Dougan E. K."/>
            <person name="Rhodes N."/>
            <person name="Thang M."/>
            <person name="Chan C."/>
        </authorList>
    </citation>
    <scope>NUCLEOTIDE SEQUENCE</scope>
</reference>
<evidence type="ECO:0000313" key="2">
    <source>
        <dbReference type="Proteomes" id="UP000601435"/>
    </source>
</evidence>
<comment type="caution">
    <text evidence="1">The sequence shown here is derived from an EMBL/GenBank/DDBJ whole genome shotgun (WGS) entry which is preliminary data.</text>
</comment>
<dbReference type="Proteomes" id="UP000601435">
    <property type="component" value="Unassembled WGS sequence"/>
</dbReference>